<feature type="compositionally biased region" description="Polar residues" evidence="1">
    <location>
        <begin position="60"/>
        <end position="73"/>
    </location>
</feature>
<evidence type="ECO:0000313" key="4">
    <source>
        <dbReference type="Proteomes" id="UP001232755"/>
    </source>
</evidence>
<name>A0ABU0QP97_9ACTN</name>
<evidence type="ECO:0000256" key="1">
    <source>
        <dbReference type="SAM" id="MobiDB-lite"/>
    </source>
</evidence>
<organism evidence="3 4">
    <name type="scientific">Streptomyces africanus</name>
    <dbReference type="NCBI Taxonomy" id="231024"/>
    <lineage>
        <taxon>Bacteria</taxon>
        <taxon>Bacillati</taxon>
        <taxon>Actinomycetota</taxon>
        <taxon>Actinomycetes</taxon>
        <taxon>Kitasatosporales</taxon>
        <taxon>Streptomycetaceae</taxon>
        <taxon>Streptomyces</taxon>
    </lineage>
</organism>
<keyword evidence="4" id="KW-1185">Reference proteome</keyword>
<feature type="region of interest" description="Disordered" evidence="1">
    <location>
        <begin position="60"/>
        <end position="95"/>
    </location>
</feature>
<evidence type="ECO:0000259" key="2">
    <source>
        <dbReference type="Pfam" id="PF04149"/>
    </source>
</evidence>
<evidence type="ECO:0000313" key="3">
    <source>
        <dbReference type="EMBL" id="MDQ0749212.1"/>
    </source>
</evidence>
<dbReference type="Proteomes" id="UP001232755">
    <property type="component" value="Unassembled WGS sequence"/>
</dbReference>
<protein>
    <recommendedName>
        <fullName evidence="2">DUF397 domain-containing protein</fullName>
    </recommendedName>
</protein>
<dbReference type="InterPro" id="IPR007278">
    <property type="entry name" value="DUF397"/>
</dbReference>
<feature type="domain" description="DUF397" evidence="2">
    <location>
        <begin position="5"/>
        <end position="56"/>
    </location>
</feature>
<gene>
    <name evidence="3" type="ORF">QF034_003443</name>
</gene>
<dbReference type="EMBL" id="JAUSYP010000001">
    <property type="protein sequence ID" value="MDQ0749212.1"/>
    <property type="molecule type" value="Genomic_DNA"/>
</dbReference>
<reference evidence="3 4" key="1">
    <citation type="submission" date="2023-07" db="EMBL/GenBank/DDBJ databases">
        <title>Comparative genomics of wheat-associated soil bacteria to identify genetic determinants of phenazine resistance.</title>
        <authorList>
            <person name="Mouncey N."/>
        </authorList>
    </citation>
    <scope>NUCLEOTIDE SEQUENCE [LARGE SCALE GENOMIC DNA]</scope>
    <source>
        <strain evidence="3 4">B3I12</strain>
    </source>
</reference>
<proteinExistence type="predicted"/>
<dbReference type="Pfam" id="PF04149">
    <property type="entry name" value="DUF397"/>
    <property type="match status" value="1"/>
</dbReference>
<sequence>MSPHRWQKSSYCQEGDACVHISVSHDSVHITDRPDPPRAILTTSHTAFRALLSYARSATTAAWSEGHTPSTGPSHARRTSRTRPSPPGSGGPTWM</sequence>
<accession>A0ABU0QP97</accession>
<comment type="caution">
    <text evidence="3">The sequence shown here is derived from an EMBL/GenBank/DDBJ whole genome shotgun (WGS) entry which is preliminary data.</text>
</comment>